<protein>
    <submittedName>
        <fullName evidence="2">Uncharacterized protein</fullName>
    </submittedName>
</protein>
<evidence type="ECO:0000313" key="3">
    <source>
        <dbReference type="Proteomes" id="UP001054902"/>
    </source>
</evidence>
<evidence type="ECO:0000313" key="2">
    <source>
        <dbReference type="EMBL" id="GFH61100.1"/>
    </source>
</evidence>
<name>A0AAD3HEW9_9STRA</name>
<dbReference type="PANTHER" id="PTHR36681:SF3">
    <property type="entry name" value="NUCLEAR GTPASE, GERMINAL CENTER-ASSOCIATED, TANDEM DUPLICATE 3"/>
    <property type="match status" value="1"/>
</dbReference>
<keyword evidence="3" id="KW-1185">Reference proteome</keyword>
<dbReference type="Proteomes" id="UP001054902">
    <property type="component" value="Unassembled WGS sequence"/>
</dbReference>
<sequence length="241" mass="26865">MSTTANRGCKNAVQLAFASMKTLATDTQRNLSRSLLPLVQQSMNDSYQACLSVPRGTGVFNRMKNTMHSSTSSKVSTMFQSSNVNLLKGIDDLVQQLVTLIGQTAQTINKHLEDVYSIYWDDQNDESKMVDPEMQRKVRQCRDALLPDLNKLCSDLVNIHKLVGIEREALDLDVTAVESLDDVIKRTINEAKEGNEIIDLCDSEEDFEDVLAKLPPAKNSARNMKSPHSCKVKSEPGLFDV</sequence>
<proteinExistence type="predicted"/>
<gene>
    <name evidence="2" type="ORF">CTEN210_17576</name>
</gene>
<comment type="caution">
    <text evidence="2">The sequence shown here is derived from an EMBL/GenBank/DDBJ whole genome shotgun (WGS) entry which is preliminary data.</text>
</comment>
<evidence type="ECO:0000256" key="1">
    <source>
        <dbReference type="SAM" id="MobiDB-lite"/>
    </source>
</evidence>
<reference evidence="2 3" key="1">
    <citation type="journal article" date="2021" name="Sci. Rep.">
        <title>The genome of the diatom Chaetoceros tenuissimus carries an ancient integrated fragment of an extant virus.</title>
        <authorList>
            <person name="Hongo Y."/>
            <person name="Kimura K."/>
            <person name="Takaki Y."/>
            <person name="Yoshida Y."/>
            <person name="Baba S."/>
            <person name="Kobayashi G."/>
            <person name="Nagasaki K."/>
            <person name="Hano T."/>
            <person name="Tomaru Y."/>
        </authorList>
    </citation>
    <scope>NUCLEOTIDE SEQUENCE [LARGE SCALE GENOMIC DNA]</scope>
    <source>
        <strain evidence="2 3">NIES-3715</strain>
    </source>
</reference>
<accession>A0AAD3HEW9</accession>
<dbReference type="EMBL" id="BLLK01000069">
    <property type="protein sequence ID" value="GFH61100.1"/>
    <property type="molecule type" value="Genomic_DNA"/>
</dbReference>
<feature type="region of interest" description="Disordered" evidence="1">
    <location>
        <begin position="218"/>
        <end position="241"/>
    </location>
</feature>
<organism evidence="2 3">
    <name type="scientific">Chaetoceros tenuissimus</name>
    <dbReference type="NCBI Taxonomy" id="426638"/>
    <lineage>
        <taxon>Eukaryota</taxon>
        <taxon>Sar</taxon>
        <taxon>Stramenopiles</taxon>
        <taxon>Ochrophyta</taxon>
        <taxon>Bacillariophyta</taxon>
        <taxon>Coscinodiscophyceae</taxon>
        <taxon>Chaetocerotophycidae</taxon>
        <taxon>Chaetocerotales</taxon>
        <taxon>Chaetocerotaceae</taxon>
        <taxon>Chaetoceros</taxon>
    </lineage>
</organism>
<dbReference type="AlphaFoldDB" id="A0AAD3HEW9"/>
<dbReference type="PANTHER" id="PTHR36681">
    <property type="entry name" value="NUCLEAR GTPASE, GERMINAL CENTER-ASSOCIATED, TANDEM DUPLICATE 3"/>
    <property type="match status" value="1"/>
</dbReference>